<dbReference type="Proteomes" id="UP000283210">
    <property type="component" value="Chromosome 8"/>
</dbReference>
<evidence type="ECO:0000313" key="1">
    <source>
        <dbReference type="EMBL" id="RVE69246.1"/>
    </source>
</evidence>
<keyword evidence="2" id="KW-1185">Reference proteome</keyword>
<gene>
    <name evidence="1" type="ORF">OJAV_G00075910</name>
</gene>
<dbReference type="AlphaFoldDB" id="A0A437D2M9"/>
<dbReference type="OrthoDB" id="8906725at2759"/>
<accession>A0A437D2M9</accession>
<name>A0A437D2M9_ORYJA</name>
<sequence length="269" mass="29671">MDNSCDVDLKRSLLVYLHPDLHRHRCDCCGGLPNSLLHSSSFSKENPAVEGIASSPEKSKILSEIMSPASQLVMQNEKTCICKVEHLDSVSTCSSEAPLWPSKTSEQRVDQNPECWSGDDVTCCVDKMNGSDTSSMSFSGPYIFCQVSESTSGSVKTDHGDKETLMEVSPTTAFPHNVDSYVRLPNTGLSRSTEDLAFHSNPNSEWFQHAEQHQHLSDTTLWHVQSNQQLISSPPPEYTASPFCPWPEEGTIPQSGYCHLPAAFMTATK</sequence>
<proteinExistence type="predicted"/>
<evidence type="ECO:0000313" key="2">
    <source>
        <dbReference type="Proteomes" id="UP000283210"/>
    </source>
</evidence>
<reference evidence="1 2" key="1">
    <citation type="submission" date="2018-11" db="EMBL/GenBank/DDBJ databases">
        <authorList>
            <person name="Lopez-Roques C."/>
            <person name="Donnadieu C."/>
            <person name="Bouchez O."/>
            <person name="Klopp C."/>
            <person name="Cabau C."/>
            <person name="Zahm M."/>
        </authorList>
    </citation>
    <scope>NUCLEOTIDE SEQUENCE [LARGE SCALE GENOMIC DNA]</scope>
    <source>
        <strain evidence="1">RS831</strain>
        <tissue evidence="1">Whole body</tissue>
    </source>
</reference>
<organism evidence="1 2">
    <name type="scientific">Oryzias javanicus</name>
    <name type="common">Javanese ricefish</name>
    <name type="synonym">Aplocheilus javanicus</name>
    <dbReference type="NCBI Taxonomy" id="123683"/>
    <lineage>
        <taxon>Eukaryota</taxon>
        <taxon>Metazoa</taxon>
        <taxon>Chordata</taxon>
        <taxon>Craniata</taxon>
        <taxon>Vertebrata</taxon>
        <taxon>Euteleostomi</taxon>
        <taxon>Actinopterygii</taxon>
        <taxon>Neopterygii</taxon>
        <taxon>Teleostei</taxon>
        <taxon>Neoteleostei</taxon>
        <taxon>Acanthomorphata</taxon>
        <taxon>Ovalentaria</taxon>
        <taxon>Atherinomorphae</taxon>
        <taxon>Beloniformes</taxon>
        <taxon>Adrianichthyidae</taxon>
        <taxon>Oryziinae</taxon>
        <taxon>Oryzias</taxon>
    </lineage>
</organism>
<dbReference type="EMBL" id="CM012444">
    <property type="protein sequence ID" value="RVE69246.1"/>
    <property type="molecule type" value="Genomic_DNA"/>
</dbReference>
<reference evidence="1 2" key="2">
    <citation type="submission" date="2019-01" db="EMBL/GenBank/DDBJ databases">
        <title>A chromosome length genome reference of the Java medaka (oryzias javanicus).</title>
        <authorList>
            <person name="Herpin A."/>
            <person name="Takehana Y."/>
            <person name="Naruse K."/>
            <person name="Ansai S."/>
            <person name="Kawaguchi M."/>
        </authorList>
    </citation>
    <scope>NUCLEOTIDE SEQUENCE [LARGE SCALE GENOMIC DNA]</scope>
    <source>
        <strain evidence="1">RS831</strain>
        <tissue evidence="1">Whole body</tissue>
    </source>
</reference>
<protein>
    <submittedName>
        <fullName evidence="1">Uncharacterized protein</fullName>
    </submittedName>
</protein>